<evidence type="ECO:0000256" key="10">
    <source>
        <dbReference type="ARBA" id="ARBA00023242"/>
    </source>
</evidence>
<dbReference type="GO" id="GO:0045944">
    <property type="term" value="P:positive regulation of transcription by RNA polymerase II"/>
    <property type="evidence" value="ECO:0007669"/>
    <property type="project" value="TreeGrafter"/>
</dbReference>
<evidence type="ECO:0000256" key="9">
    <source>
        <dbReference type="ARBA" id="ARBA00023163"/>
    </source>
</evidence>
<evidence type="ECO:0000256" key="7">
    <source>
        <dbReference type="ARBA" id="ARBA00022853"/>
    </source>
</evidence>
<feature type="zinc finger region" description="TAZ-type" evidence="12">
    <location>
        <begin position="1"/>
        <end position="35"/>
    </location>
</feature>
<dbReference type="PANTHER" id="PTHR13808">
    <property type="entry name" value="CBP/P300-RELATED"/>
    <property type="match status" value="1"/>
</dbReference>
<dbReference type="GO" id="GO:0031490">
    <property type="term" value="F:chromatin DNA binding"/>
    <property type="evidence" value="ECO:0007669"/>
    <property type="project" value="TreeGrafter"/>
</dbReference>
<comment type="catalytic activity">
    <reaction evidence="11">
        <text>L-lysyl-[protein] + acetyl-CoA = N(6)-acetyl-L-lysyl-[protein] + CoA + H(+)</text>
        <dbReference type="Rhea" id="RHEA:45948"/>
        <dbReference type="Rhea" id="RHEA-COMP:9752"/>
        <dbReference type="Rhea" id="RHEA-COMP:10731"/>
        <dbReference type="ChEBI" id="CHEBI:15378"/>
        <dbReference type="ChEBI" id="CHEBI:29969"/>
        <dbReference type="ChEBI" id="CHEBI:57287"/>
        <dbReference type="ChEBI" id="CHEBI:57288"/>
        <dbReference type="ChEBI" id="CHEBI:61930"/>
        <dbReference type="EC" id="2.3.1.48"/>
    </reaction>
</comment>
<evidence type="ECO:0000256" key="12">
    <source>
        <dbReference type="PROSITE-ProRule" id="PRU00203"/>
    </source>
</evidence>
<feature type="non-terminal residue" evidence="15">
    <location>
        <position position="136"/>
    </location>
</feature>
<name>A0A1B6IL61_9HEMI</name>
<dbReference type="GO" id="GO:0008270">
    <property type="term" value="F:zinc ion binding"/>
    <property type="evidence" value="ECO:0007669"/>
    <property type="project" value="UniProtKB-KW"/>
</dbReference>
<dbReference type="Pfam" id="PF02135">
    <property type="entry name" value="zf-TAZ"/>
    <property type="match status" value="1"/>
</dbReference>
<protein>
    <recommendedName>
        <fullName evidence="2">histone acetyltransferase</fullName>
        <ecNumber evidence="2">2.3.1.48</ecNumber>
    </recommendedName>
</protein>
<feature type="non-terminal residue" evidence="15">
    <location>
        <position position="1"/>
    </location>
</feature>
<reference evidence="15" key="1">
    <citation type="submission" date="2015-11" db="EMBL/GenBank/DDBJ databases">
        <title>De novo transcriptome assembly of four potential Pierce s Disease insect vectors from Arizona vineyards.</title>
        <authorList>
            <person name="Tassone E.E."/>
        </authorList>
    </citation>
    <scope>NUCLEOTIDE SEQUENCE</scope>
</reference>
<evidence type="ECO:0000256" key="6">
    <source>
        <dbReference type="ARBA" id="ARBA00022833"/>
    </source>
</evidence>
<feature type="compositionally biased region" description="Polar residues" evidence="13">
    <location>
        <begin position="117"/>
        <end position="127"/>
    </location>
</feature>
<proteinExistence type="predicted"/>
<evidence type="ECO:0000256" key="8">
    <source>
        <dbReference type="ARBA" id="ARBA00023015"/>
    </source>
</evidence>
<dbReference type="GO" id="GO:0005667">
    <property type="term" value="C:transcription regulator complex"/>
    <property type="evidence" value="ECO:0007669"/>
    <property type="project" value="TreeGrafter"/>
</dbReference>
<keyword evidence="6 12" id="KW-0862">Zinc</keyword>
<dbReference type="InterPro" id="IPR000197">
    <property type="entry name" value="Znf_TAZ"/>
</dbReference>
<dbReference type="Gene3D" id="1.20.1020.10">
    <property type="entry name" value="TAZ domain"/>
    <property type="match status" value="1"/>
</dbReference>
<evidence type="ECO:0000256" key="3">
    <source>
        <dbReference type="ARBA" id="ARBA00022679"/>
    </source>
</evidence>
<organism evidence="15">
    <name type="scientific">Homalodisca liturata</name>
    <dbReference type="NCBI Taxonomy" id="320908"/>
    <lineage>
        <taxon>Eukaryota</taxon>
        <taxon>Metazoa</taxon>
        <taxon>Ecdysozoa</taxon>
        <taxon>Arthropoda</taxon>
        <taxon>Hexapoda</taxon>
        <taxon>Insecta</taxon>
        <taxon>Pterygota</taxon>
        <taxon>Neoptera</taxon>
        <taxon>Paraneoptera</taxon>
        <taxon>Hemiptera</taxon>
        <taxon>Auchenorrhyncha</taxon>
        <taxon>Membracoidea</taxon>
        <taxon>Cicadellidae</taxon>
        <taxon>Cicadellinae</taxon>
        <taxon>Proconiini</taxon>
        <taxon>Homalodisca</taxon>
    </lineage>
</organism>
<comment type="subcellular location">
    <subcellularLocation>
        <location evidence="1">Nucleus</location>
    </subcellularLocation>
</comment>
<feature type="region of interest" description="Disordered" evidence="13">
    <location>
        <begin position="68"/>
        <end position="136"/>
    </location>
</feature>
<dbReference type="GO" id="GO:0000123">
    <property type="term" value="C:histone acetyltransferase complex"/>
    <property type="evidence" value="ECO:0007669"/>
    <property type="project" value="TreeGrafter"/>
</dbReference>
<feature type="domain" description="TAZ-type" evidence="14">
    <location>
        <begin position="1"/>
        <end position="35"/>
    </location>
</feature>
<evidence type="ECO:0000256" key="5">
    <source>
        <dbReference type="ARBA" id="ARBA00022771"/>
    </source>
</evidence>
<evidence type="ECO:0000256" key="13">
    <source>
        <dbReference type="SAM" id="MobiDB-lite"/>
    </source>
</evidence>
<dbReference type="GO" id="GO:0005634">
    <property type="term" value="C:nucleus"/>
    <property type="evidence" value="ECO:0007669"/>
    <property type="project" value="UniProtKB-SubCell"/>
</dbReference>
<keyword evidence="5 12" id="KW-0863">Zinc-finger</keyword>
<dbReference type="InterPro" id="IPR013178">
    <property type="entry name" value="Histone_AcTrfase_Rtt109/CBP"/>
</dbReference>
<dbReference type="GO" id="GO:0003713">
    <property type="term" value="F:transcription coactivator activity"/>
    <property type="evidence" value="ECO:0007669"/>
    <property type="project" value="TreeGrafter"/>
</dbReference>
<dbReference type="InterPro" id="IPR035898">
    <property type="entry name" value="TAZ_dom_sf"/>
</dbReference>
<dbReference type="PANTHER" id="PTHR13808:SF1">
    <property type="entry name" value="HISTONE ACETYLTRANSFERASE"/>
    <property type="match status" value="1"/>
</dbReference>
<keyword evidence="9" id="KW-0804">Transcription</keyword>
<dbReference type="EC" id="2.3.1.48" evidence="2"/>
<evidence type="ECO:0000259" key="14">
    <source>
        <dbReference type="PROSITE" id="PS50134"/>
    </source>
</evidence>
<keyword evidence="7" id="KW-0156">Chromatin regulator</keyword>
<gene>
    <name evidence="15" type="ORF">g.29418</name>
</gene>
<evidence type="ECO:0000256" key="2">
    <source>
        <dbReference type="ARBA" id="ARBA00013184"/>
    </source>
</evidence>
<dbReference type="AlphaFoldDB" id="A0A1B6IL61"/>
<accession>A0A1B6IL61</accession>
<sequence>QAGKSCSVPHCSSSRQIISHWKHCTRSDCPVCLPLKQADKNLSNPNATAQPNQSPLDMRRPYDVLEIQSPPTTSQLVEPGAARVRSRMPVPTQGPPDSILISQQLSRREVSNEGGMAQQTQTPTKPCSSIPDAKTQ</sequence>
<evidence type="ECO:0000313" key="15">
    <source>
        <dbReference type="EMBL" id="JAS87656.1"/>
    </source>
</evidence>
<keyword evidence="10" id="KW-0539">Nucleus</keyword>
<keyword evidence="4 12" id="KW-0479">Metal-binding</keyword>
<evidence type="ECO:0000256" key="1">
    <source>
        <dbReference type="ARBA" id="ARBA00004123"/>
    </source>
</evidence>
<keyword evidence="3" id="KW-0808">Transferase</keyword>
<dbReference type="PROSITE" id="PS50134">
    <property type="entry name" value="ZF_TAZ"/>
    <property type="match status" value="1"/>
</dbReference>
<dbReference type="GO" id="GO:0004402">
    <property type="term" value="F:histone acetyltransferase activity"/>
    <property type="evidence" value="ECO:0007669"/>
    <property type="project" value="InterPro"/>
</dbReference>
<dbReference type="SUPFAM" id="SSF57933">
    <property type="entry name" value="TAZ domain"/>
    <property type="match status" value="1"/>
</dbReference>
<dbReference type="EMBL" id="GECU01020050">
    <property type="protein sequence ID" value="JAS87656.1"/>
    <property type="molecule type" value="Transcribed_RNA"/>
</dbReference>
<evidence type="ECO:0000256" key="11">
    <source>
        <dbReference type="ARBA" id="ARBA00048017"/>
    </source>
</evidence>
<evidence type="ECO:0000256" key="4">
    <source>
        <dbReference type="ARBA" id="ARBA00022723"/>
    </source>
</evidence>
<keyword evidence="8" id="KW-0805">Transcription regulation</keyword>